<dbReference type="PANTHER" id="PTHR31302">
    <property type="entry name" value="TRANSMEMBRANE PROTEIN WITH METALLOPHOSPHOESTERASE DOMAIN-RELATED"/>
    <property type="match status" value="1"/>
</dbReference>
<feature type="domain" description="Calcineurin-like phosphoesterase" evidence="1">
    <location>
        <begin position="10"/>
        <end position="264"/>
    </location>
</feature>
<organism evidence="2 3">
    <name type="scientific">Pseudomonas gingeri</name>
    <dbReference type="NCBI Taxonomy" id="117681"/>
    <lineage>
        <taxon>Bacteria</taxon>
        <taxon>Pseudomonadati</taxon>
        <taxon>Pseudomonadota</taxon>
        <taxon>Gammaproteobacteria</taxon>
        <taxon>Pseudomonadales</taxon>
        <taxon>Pseudomonadaceae</taxon>
        <taxon>Pseudomonas</taxon>
    </lineage>
</organism>
<accession>A0A7Y7W9Q2</accession>
<comment type="caution">
    <text evidence="2">The sequence shown here is derived from an EMBL/GenBank/DDBJ whole genome shotgun (WGS) entry which is preliminary data.</text>
</comment>
<evidence type="ECO:0000259" key="1">
    <source>
        <dbReference type="Pfam" id="PF00149"/>
    </source>
</evidence>
<dbReference type="Pfam" id="PF00149">
    <property type="entry name" value="Metallophos"/>
    <property type="match status" value="1"/>
</dbReference>
<dbReference type="InterPro" id="IPR051158">
    <property type="entry name" value="Metallophosphoesterase_sf"/>
</dbReference>
<evidence type="ECO:0000313" key="2">
    <source>
        <dbReference type="EMBL" id="NWB45156.1"/>
    </source>
</evidence>
<dbReference type="GO" id="GO:0016787">
    <property type="term" value="F:hydrolase activity"/>
    <property type="evidence" value="ECO:0007669"/>
    <property type="project" value="InterPro"/>
</dbReference>
<dbReference type="EMBL" id="JACAPU010000002">
    <property type="protein sequence ID" value="NWB45156.1"/>
    <property type="molecule type" value="Genomic_DNA"/>
</dbReference>
<dbReference type="InterPro" id="IPR029052">
    <property type="entry name" value="Metallo-depent_PP-like"/>
</dbReference>
<dbReference type="AlphaFoldDB" id="A0A7Y7W9Q2"/>
<dbReference type="PANTHER" id="PTHR31302:SF0">
    <property type="entry name" value="TRANSMEMBRANE PROTEIN WITH METALLOPHOSPHOESTERASE DOMAIN"/>
    <property type="match status" value="1"/>
</dbReference>
<dbReference type="Gene3D" id="3.60.21.10">
    <property type="match status" value="1"/>
</dbReference>
<dbReference type="RefSeq" id="WP_177143141.1">
    <property type="nucleotide sequence ID" value="NZ_JACAPU010000002.1"/>
</dbReference>
<dbReference type="SUPFAM" id="SSF56300">
    <property type="entry name" value="Metallo-dependent phosphatases"/>
    <property type="match status" value="1"/>
</dbReference>
<dbReference type="Proteomes" id="UP000582981">
    <property type="component" value="Unassembled WGS sequence"/>
</dbReference>
<reference evidence="2 3" key="1">
    <citation type="submission" date="2020-04" db="EMBL/GenBank/DDBJ databases">
        <title>Molecular characterization of pseudomonads from Agaricus bisporus reveal novel blotch 2 pathogens in Western Europe.</title>
        <authorList>
            <person name="Taparia T."/>
            <person name="Krijger M."/>
            <person name="Haynes E."/>
            <person name="Elpinstone J.G."/>
            <person name="Noble R."/>
            <person name="Van Der Wolf J."/>
        </authorList>
    </citation>
    <scope>NUCLEOTIDE SEQUENCE [LARGE SCALE GENOMIC DNA]</scope>
    <source>
        <strain evidence="2 3">F1001</strain>
    </source>
</reference>
<evidence type="ECO:0000313" key="3">
    <source>
        <dbReference type="Proteomes" id="UP000582981"/>
    </source>
</evidence>
<proteinExistence type="predicted"/>
<protein>
    <submittedName>
        <fullName evidence="2">Metallophosphoesterase</fullName>
    </submittedName>
</protein>
<dbReference type="InterPro" id="IPR004843">
    <property type="entry name" value="Calcineurin-like_PHP"/>
</dbReference>
<gene>
    <name evidence="2" type="ORF">HX829_01515</name>
</gene>
<name>A0A7Y7W9Q2_9PSED</name>
<sequence length="361" mass="40980">MDSTNTLHWMHISDLHRGQERTEEIWSVVRQEIHNDIKTQIQRTGPIDLVIFSGDMAFSGAIDEFLSVQKELERLWATFAEFGVAPKLFIVPGNHDLVRPGKTSALLNFADILRLKDDIREELLKGGASLYRDELNTAFENYMNFLNNVQASGIPLAMDKAGLFPGDSSSRINANGLNIGLVGLNSAWTHLGKGDLNGKLDISVKQLNSVVDNDLPCWSMQNHVNLLVTHHPLSWLNPESIEEFEGKIFIPEYFDAHMYGHVHDNYPKISSVGAHDRRVIQAASLFGLEKIKGVTDRRHGYYFAKLSADTDICSFWPRRFEKKVGNVWQVAADGPLLHRDERHFEQPWKVREVRGVDLKKD</sequence>